<name>A0A5R9LEM1_9ENTR</name>
<keyword evidence="2" id="KW-1185">Reference proteome</keyword>
<keyword evidence="1" id="KW-0238">DNA-binding</keyword>
<dbReference type="GO" id="GO:0003677">
    <property type="term" value="F:DNA binding"/>
    <property type="evidence" value="ECO:0007669"/>
    <property type="project" value="UniProtKB-KW"/>
</dbReference>
<sequence>MIGSPVTLVSESWVDVVERGERLSPQQYQAFQLAIAQVKQHLQQVLCNPMSQRQGQFELDGFVDSLHEDFLAVDAATGSRAGQTAFLITRLLADNLLELQRLQKRSV</sequence>
<evidence type="ECO:0000313" key="2">
    <source>
        <dbReference type="Proteomes" id="UP000307430"/>
    </source>
</evidence>
<accession>A0A5R9LEM1</accession>
<gene>
    <name evidence="1" type="ORF">FE839_18805</name>
</gene>
<dbReference type="RefSeq" id="WP_138362294.1">
    <property type="nucleotide sequence ID" value="NZ_JBCIVH010000027.1"/>
</dbReference>
<dbReference type="AlphaFoldDB" id="A0A5R9LEM1"/>
<proteinExistence type="predicted"/>
<reference evidence="1 2" key="1">
    <citation type="submission" date="2019-05" db="EMBL/GenBank/DDBJ databases">
        <title>Genome sequence of Klebsiella sp strain TOUT106.</title>
        <authorList>
            <person name="Rahi P."/>
            <person name="Chaudhari D."/>
        </authorList>
    </citation>
    <scope>NUCLEOTIDE SEQUENCE [LARGE SCALE GENOMIC DNA]</scope>
    <source>
        <strain evidence="1 2">TOUT106</strain>
    </source>
</reference>
<evidence type="ECO:0000313" key="1">
    <source>
        <dbReference type="EMBL" id="TLV11627.1"/>
    </source>
</evidence>
<comment type="caution">
    <text evidence="1">The sequence shown here is derived from an EMBL/GenBank/DDBJ whole genome shotgun (WGS) entry which is preliminary data.</text>
</comment>
<organism evidence="1 2">
    <name type="scientific">Klebsiella indica</name>
    <dbReference type="NCBI Taxonomy" id="2582917"/>
    <lineage>
        <taxon>Bacteria</taxon>
        <taxon>Pseudomonadati</taxon>
        <taxon>Pseudomonadota</taxon>
        <taxon>Gammaproteobacteria</taxon>
        <taxon>Enterobacterales</taxon>
        <taxon>Enterobacteriaceae</taxon>
        <taxon>Klebsiella/Raoultella group</taxon>
        <taxon>Klebsiella</taxon>
    </lineage>
</organism>
<protein>
    <submittedName>
        <fullName evidence="1">DNA-binding protein</fullName>
    </submittedName>
</protein>
<dbReference type="EMBL" id="VCHQ01000026">
    <property type="protein sequence ID" value="TLV11627.1"/>
    <property type="molecule type" value="Genomic_DNA"/>
</dbReference>
<dbReference type="Proteomes" id="UP000307430">
    <property type="component" value="Unassembled WGS sequence"/>
</dbReference>